<dbReference type="OrthoDB" id="7397611at2759"/>
<dbReference type="Pfam" id="PF25298">
    <property type="entry name" value="Baculo_FP_2nd"/>
    <property type="match status" value="1"/>
</dbReference>
<feature type="coiled-coil region" evidence="1">
    <location>
        <begin position="100"/>
        <end position="148"/>
    </location>
</feature>
<evidence type="ECO:0000256" key="2">
    <source>
        <dbReference type="SAM" id="MobiDB-lite"/>
    </source>
</evidence>
<dbReference type="AlphaFoldDB" id="A0A8S1ACJ3"/>
<reference evidence="4 5" key="1">
    <citation type="submission" date="2020-04" db="EMBL/GenBank/DDBJ databases">
        <authorList>
            <person name="Wallbank WR R."/>
            <person name="Pardo Diaz C."/>
            <person name="Kozak K."/>
            <person name="Martin S."/>
            <person name="Jiggins C."/>
            <person name="Moest M."/>
            <person name="Warren A I."/>
            <person name="Byers J.R.P. K."/>
            <person name="Montejo-Kovacevich G."/>
            <person name="Yen C E."/>
        </authorList>
    </citation>
    <scope>NUCLEOTIDE SEQUENCE [LARGE SCALE GENOMIC DNA]</scope>
</reference>
<feature type="region of interest" description="Disordered" evidence="2">
    <location>
        <begin position="1"/>
        <end position="45"/>
    </location>
</feature>
<dbReference type="EMBL" id="CADEBD010000323">
    <property type="protein sequence ID" value="CAB3245025.1"/>
    <property type="molecule type" value="Genomic_DNA"/>
</dbReference>
<evidence type="ECO:0000259" key="3">
    <source>
        <dbReference type="Pfam" id="PF25298"/>
    </source>
</evidence>
<feature type="compositionally biased region" description="Polar residues" evidence="2">
    <location>
        <begin position="27"/>
        <end position="36"/>
    </location>
</feature>
<comment type="caution">
    <text evidence="4">The sequence shown here is derived from an EMBL/GenBank/DDBJ whole genome shotgun (WGS) entry which is preliminary data.</text>
</comment>
<keyword evidence="1" id="KW-0175">Coiled coil</keyword>
<evidence type="ECO:0000256" key="1">
    <source>
        <dbReference type="SAM" id="Coils"/>
    </source>
</evidence>
<dbReference type="Proteomes" id="UP000494256">
    <property type="component" value="Unassembled WGS sequence"/>
</dbReference>
<evidence type="ECO:0000313" key="5">
    <source>
        <dbReference type="Proteomes" id="UP000494256"/>
    </source>
</evidence>
<accession>A0A8S1ACJ3</accession>
<dbReference type="InterPro" id="IPR057251">
    <property type="entry name" value="FP_C"/>
</dbReference>
<feature type="compositionally biased region" description="Basic and acidic residues" evidence="2">
    <location>
        <begin position="11"/>
        <end position="26"/>
    </location>
</feature>
<evidence type="ECO:0000313" key="4">
    <source>
        <dbReference type="EMBL" id="CAB3245025.1"/>
    </source>
</evidence>
<proteinExistence type="predicted"/>
<organism evidence="4 5">
    <name type="scientific">Arctia plantaginis</name>
    <name type="common">Wood tiger moth</name>
    <name type="synonym">Phalaena plantaginis</name>
    <dbReference type="NCBI Taxonomy" id="874455"/>
    <lineage>
        <taxon>Eukaryota</taxon>
        <taxon>Metazoa</taxon>
        <taxon>Ecdysozoa</taxon>
        <taxon>Arthropoda</taxon>
        <taxon>Hexapoda</taxon>
        <taxon>Insecta</taxon>
        <taxon>Pterygota</taxon>
        <taxon>Neoptera</taxon>
        <taxon>Endopterygota</taxon>
        <taxon>Lepidoptera</taxon>
        <taxon>Glossata</taxon>
        <taxon>Ditrysia</taxon>
        <taxon>Noctuoidea</taxon>
        <taxon>Erebidae</taxon>
        <taxon>Arctiinae</taxon>
        <taxon>Arctia</taxon>
    </lineage>
</organism>
<gene>
    <name evidence="4" type="ORF">APLA_LOCUS10908</name>
</gene>
<sequence length="303" mass="34957">MPLKRTPPKPSHPDDKKGSSTSENRKFPQSGSSPDLSTLGGDRNITRLKRKRDDCDCRSGLDEIRAMLSASTVQTDSKLSSLHQAITEIIAQNLEIKDSLTFISKEYDDMKIKLSNLESERNYDRRYIRELEERVEHMERQLSSSKIEIRNLPQKQEESKKDLCAIVTKTANILGCPIDDTDIKDIFRMKNKKDSNTITVDFNSAITKENILKKARDFNKANKENKLNTTHLKINGSLKHIFVAEKLTPKTQRIYYLARCFADSHKYKYCWTSFGKVLLRKTDGERHYIIKSETDLDNLHGEK</sequence>
<protein>
    <recommendedName>
        <fullName evidence="3">FP protein C-terminal domain-containing protein</fullName>
    </recommendedName>
</protein>
<feature type="domain" description="FP protein C-terminal" evidence="3">
    <location>
        <begin position="248"/>
        <end position="299"/>
    </location>
</feature>
<name>A0A8S1ACJ3_ARCPL</name>